<feature type="region of interest" description="Disordered" evidence="1">
    <location>
        <begin position="767"/>
        <end position="817"/>
    </location>
</feature>
<proteinExistence type="predicted"/>
<gene>
    <name evidence="2" type="ORF">CSUI_006653</name>
</gene>
<dbReference type="AlphaFoldDB" id="A0A2C6KSR4"/>
<feature type="compositionally biased region" description="Basic and acidic residues" evidence="1">
    <location>
        <begin position="245"/>
        <end position="255"/>
    </location>
</feature>
<dbReference type="GeneID" id="94430018"/>
<feature type="compositionally biased region" description="Low complexity" evidence="1">
    <location>
        <begin position="462"/>
        <end position="473"/>
    </location>
</feature>
<feature type="region of interest" description="Disordered" evidence="1">
    <location>
        <begin position="242"/>
        <end position="372"/>
    </location>
</feature>
<feature type="compositionally biased region" description="Basic and acidic residues" evidence="1">
    <location>
        <begin position="333"/>
        <end position="356"/>
    </location>
</feature>
<feature type="compositionally biased region" description="Low complexity" evidence="1">
    <location>
        <begin position="256"/>
        <end position="292"/>
    </location>
</feature>
<dbReference type="VEuPathDB" id="ToxoDB:CSUI_006653"/>
<dbReference type="RefSeq" id="XP_067921217.1">
    <property type="nucleotide sequence ID" value="XM_068066807.1"/>
</dbReference>
<feature type="compositionally biased region" description="Basic and acidic residues" evidence="1">
    <location>
        <begin position="47"/>
        <end position="86"/>
    </location>
</feature>
<feature type="compositionally biased region" description="Acidic residues" evidence="1">
    <location>
        <begin position="131"/>
        <end position="143"/>
    </location>
</feature>
<evidence type="ECO:0000256" key="1">
    <source>
        <dbReference type="SAM" id="MobiDB-lite"/>
    </source>
</evidence>
<evidence type="ECO:0000313" key="2">
    <source>
        <dbReference type="EMBL" id="PHJ19518.1"/>
    </source>
</evidence>
<feature type="compositionally biased region" description="Polar residues" evidence="1">
    <location>
        <begin position="93"/>
        <end position="106"/>
    </location>
</feature>
<protein>
    <submittedName>
        <fullName evidence="2">Uncharacterized protein</fullName>
    </submittedName>
</protein>
<feature type="non-terminal residue" evidence="2">
    <location>
        <position position="958"/>
    </location>
</feature>
<feature type="compositionally biased region" description="Low complexity" evidence="1">
    <location>
        <begin position="518"/>
        <end position="530"/>
    </location>
</feature>
<dbReference type="Proteomes" id="UP000221165">
    <property type="component" value="Unassembled WGS sequence"/>
</dbReference>
<reference evidence="2 3" key="1">
    <citation type="journal article" date="2017" name="Int. J. Parasitol.">
        <title>The genome of the protozoan parasite Cystoisospora suis and a reverse vaccinology approach to identify vaccine candidates.</title>
        <authorList>
            <person name="Palmieri N."/>
            <person name="Shrestha A."/>
            <person name="Ruttkowski B."/>
            <person name="Beck T."/>
            <person name="Vogl C."/>
            <person name="Tomley F."/>
            <person name="Blake D.P."/>
            <person name="Joachim A."/>
        </authorList>
    </citation>
    <scope>NUCLEOTIDE SEQUENCE [LARGE SCALE GENOMIC DNA]</scope>
    <source>
        <strain evidence="2 3">Wien I</strain>
    </source>
</reference>
<sequence>MEGHPHGGQTAFSSFIAGMSHLPSSLLASPPHSRRLGDLHEELRHIEGKSIGEGEGSLKSDEGKIPRQNDHSDHCKNREMIGRDRSPFILSGHPNQGTSHSLQSGAPTPLVCTSYLQEKRRHECLRRKDGEEEEEEREEEEESWKDTLVISEESYSFVGSRVRRHLKTPPSDTGPIILEEQQEEHQTSSSSIMATSPSPQQYPHVEYVTRPAPLGHFSSPIESYPSHIGRNLEARTDLQLLPEEENSKRSPHEDTSSLSVSCSSSSGAISSSSILRQQLSSGLRSSPSSSSLCIHGQDKGLSEGGHSHSMAGCQSMGRPYLSSSSIVQPGDTSMKRENEGEDRPPRHLSYDNERSINEIAGPYGGMHARTRNDRNEYTCATSSSRIVMIHQQAQPSVSIPTSSVPQYQLSSSYYLPSEVASSFSSSSCGKENEVPLTQGESTETKKNAQVILSSSSLLPPAISPSLSSSSSSSCQINSMEHSSDRRPPGEGAEATGSSREGAPSVVSRNSGVPPPNRSSHPSGMVVVSSSVPGVHTPGVKTHEVWGSCADSNGALYISEEEISQLWKELKYSDDILDYISAVFHRIGEVRTLLLSITGSSSSGNGSIFHSSGSIPTALSRKEEVIDGRGLDDFWLAYASLQTTPYPYGLLKISSSSSLLPSTDGMMKAGANTSGFGSSSPTSGINTELHVEYGRLARVFIGVPGCGEREEEEGGEGGGGIDLVTFTRLVALMDGETPHSLQTVAGLLRLRLVFLYFSDLHEFSSGRGDALRTQAKKSEELGEGGYTSQAEIGKEEDEEGGGENKTSSSSIGEGGRGGGSKIIVWNEWNWEGFKHSLRHTPAVTQGGVAACPETLMDALAAIGKKGKRRTANFEDFQAMVANLVVRGTSRLFRINFLRLVEAEDGRILRVPLHPLDKLPYPPPIIRHRIICCNVPTCPCQEGGVCTTALPGEERDITGE</sequence>
<feature type="region of interest" description="Disordered" evidence="1">
    <location>
        <begin position="126"/>
        <end position="145"/>
    </location>
</feature>
<comment type="caution">
    <text evidence="2">The sequence shown here is derived from an EMBL/GenBank/DDBJ whole genome shotgun (WGS) entry which is preliminary data.</text>
</comment>
<organism evidence="2 3">
    <name type="scientific">Cystoisospora suis</name>
    <dbReference type="NCBI Taxonomy" id="483139"/>
    <lineage>
        <taxon>Eukaryota</taxon>
        <taxon>Sar</taxon>
        <taxon>Alveolata</taxon>
        <taxon>Apicomplexa</taxon>
        <taxon>Conoidasida</taxon>
        <taxon>Coccidia</taxon>
        <taxon>Eucoccidiorida</taxon>
        <taxon>Eimeriorina</taxon>
        <taxon>Sarcocystidae</taxon>
        <taxon>Cystoisospora</taxon>
    </lineage>
</organism>
<feature type="region of interest" description="Disordered" evidence="1">
    <location>
        <begin position="47"/>
        <end position="108"/>
    </location>
</feature>
<evidence type="ECO:0000313" key="3">
    <source>
        <dbReference type="Proteomes" id="UP000221165"/>
    </source>
</evidence>
<name>A0A2C6KSR4_9APIC</name>
<feature type="region of interest" description="Disordered" evidence="1">
    <location>
        <begin position="462"/>
        <end position="530"/>
    </location>
</feature>
<feature type="region of interest" description="Disordered" evidence="1">
    <location>
        <begin position="181"/>
        <end position="200"/>
    </location>
</feature>
<feature type="compositionally biased region" description="Low complexity" evidence="1">
    <location>
        <begin position="187"/>
        <end position="199"/>
    </location>
</feature>
<dbReference type="EMBL" id="MIGC01003393">
    <property type="protein sequence ID" value="PHJ19518.1"/>
    <property type="molecule type" value="Genomic_DNA"/>
</dbReference>
<feature type="compositionally biased region" description="Polar residues" evidence="1">
    <location>
        <begin position="321"/>
        <end position="331"/>
    </location>
</feature>
<accession>A0A2C6KSR4</accession>
<keyword evidence="3" id="KW-1185">Reference proteome</keyword>
<feature type="region of interest" description="Disordered" evidence="1">
    <location>
        <begin position="422"/>
        <end position="445"/>
    </location>
</feature>
<dbReference type="OrthoDB" id="332181at2759"/>